<gene>
    <name evidence="5 7" type="primary">mtnN</name>
    <name evidence="7" type="ORF">ACFSBK_09810</name>
</gene>
<evidence type="ECO:0000256" key="3">
    <source>
        <dbReference type="ARBA" id="ARBA00022801"/>
    </source>
</evidence>
<dbReference type="NCBIfam" id="TIGR01704">
    <property type="entry name" value="MTA_SAH-Nsdase"/>
    <property type="match status" value="1"/>
</dbReference>
<dbReference type="GO" id="GO:0008930">
    <property type="term" value="F:methylthioadenosine nucleosidase activity"/>
    <property type="evidence" value="ECO:0007669"/>
    <property type="project" value="UniProtKB-EC"/>
</dbReference>
<dbReference type="RefSeq" id="WP_058920061.1">
    <property type="nucleotide sequence ID" value="NZ_JBHSQC010000006.1"/>
</dbReference>
<dbReference type="PANTHER" id="PTHR46832">
    <property type="entry name" value="5'-METHYLTHIOADENOSINE/S-ADENOSYLHOMOCYSTEINE NUCLEOSIDASE"/>
    <property type="match status" value="1"/>
</dbReference>
<evidence type="ECO:0000256" key="5">
    <source>
        <dbReference type="HAMAP-Rule" id="MF_01684"/>
    </source>
</evidence>
<name>A0ABW4NPQ9_9LACT</name>
<evidence type="ECO:0000256" key="2">
    <source>
        <dbReference type="ARBA" id="ARBA00022605"/>
    </source>
</evidence>
<dbReference type="InterPro" id="IPR035994">
    <property type="entry name" value="Nucleoside_phosphorylase_sf"/>
</dbReference>
<comment type="pathway">
    <text evidence="1 5">Amino-acid biosynthesis; L-methionine biosynthesis via salvage pathway; S-methyl-5-thio-alpha-D-ribose 1-phosphate from S-methyl-5'-thioadenosine (hydrolase route): step 1/2.</text>
</comment>
<comment type="function">
    <text evidence="5">Catalyzes the irreversible cleavage of the glycosidic bond in both 5'-methylthioadenosine (MTA) and S-adenosylhomocysteine (SAH/AdoHcy) to adenine and the corresponding thioribose, 5'-methylthioribose and S-ribosylhomocysteine, respectively. Also cleaves 5'-deoxyadenosine, a toxic by-product of radical S-adenosylmethionine (SAM) enzymes, into 5-deoxyribose and adenine.</text>
</comment>
<protein>
    <recommendedName>
        <fullName evidence="5">5'-methylthioadenosine/S-adenosylhomocysteine nucleosidase</fullName>
        <shortName evidence="5">MTA/SAH nucleosidase</shortName>
        <shortName evidence="5">MTAN</shortName>
        <ecNumber evidence="5">3.2.2.9</ecNumber>
    </recommendedName>
    <alternativeName>
        <fullName evidence="5">5'-deoxyadenosine nucleosidase</fullName>
        <shortName evidence="5">DOA nucleosidase</shortName>
        <shortName evidence="5">dAdo nucleosidase</shortName>
    </alternativeName>
    <alternativeName>
        <fullName evidence="5">5'-methylthioadenosine nucleosidase</fullName>
        <shortName evidence="5">MTA nucleosidase</shortName>
    </alternativeName>
    <alternativeName>
        <fullName evidence="5">S-adenosylhomocysteine nucleosidase</fullName>
        <shortName evidence="5">AdoHcy nucleosidase</shortName>
        <shortName evidence="5">SAH nucleosidase</shortName>
        <shortName evidence="5">SRH nucleosidase</shortName>
    </alternativeName>
</protein>
<feature type="binding site" evidence="5">
    <location>
        <position position="154"/>
    </location>
    <ligand>
        <name>substrate</name>
    </ligand>
</feature>
<dbReference type="Gene3D" id="3.40.50.1580">
    <property type="entry name" value="Nucleoside phosphorylase domain"/>
    <property type="match status" value="1"/>
</dbReference>
<comment type="similarity">
    <text evidence="5">Belongs to the PNP/UDP phosphorylase family. MtnN subfamily.</text>
</comment>
<organism evidence="7 8">
    <name type="scientific">Carnobacterium antarcticum</name>
    <dbReference type="NCBI Taxonomy" id="2126436"/>
    <lineage>
        <taxon>Bacteria</taxon>
        <taxon>Bacillati</taxon>
        <taxon>Bacillota</taxon>
        <taxon>Bacilli</taxon>
        <taxon>Lactobacillales</taxon>
        <taxon>Carnobacteriaceae</taxon>
        <taxon>Carnobacterium</taxon>
    </lineage>
</organism>
<comment type="caution">
    <text evidence="7">The sequence shown here is derived from an EMBL/GenBank/DDBJ whole genome shotgun (WGS) entry which is preliminary data.</text>
</comment>
<dbReference type="GO" id="GO:0008782">
    <property type="term" value="F:adenosylhomocysteine nucleosidase activity"/>
    <property type="evidence" value="ECO:0007669"/>
    <property type="project" value="UniProtKB-EC"/>
</dbReference>
<reference evidence="8" key="1">
    <citation type="journal article" date="2019" name="Int. J. Syst. Evol. Microbiol.">
        <title>The Global Catalogue of Microorganisms (GCM) 10K type strain sequencing project: providing services to taxonomists for standard genome sequencing and annotation.</title>
        <authorList>
            <consortium name="The Broad Institute Genomics Platform"/>
            <consortium name="The Broad Institute Genome Sequencing Center for Infectious Disease"/>
            <person name="Wu L."/>
            <person name="Ma J."/>
        </authorList>
    </citation>
    <scope>NUCLEOTIDE SEQUENCE [LARGE SCALE GENOMIC DNA]</scope>
    <source>
        <strain evidence="8">KCTC 42143</strain>
    </source>
</reference>
<evidence type="ECO:0000256" key="4">
    <source>
        <dbReference type="ARBA" id="ARBA00023167"/>
    </source>
</evidence>
<dbReference type="NCBIfam" id="NF004079">
    <property type="entry name" value="PRK05584.1"/>
    <property type="match status" value="1"/>
</dbReference>
<keyword evidence="8" id="KW-1185">Reference proteome</keyword>
<feature type="binding site" evidence="5">
    <location>
        <position position="78"/>
    </location>
    <ligand>
        <name>substrate</name>
    </ligand>
</feature>
<proteinExistence type="inferred from homology"/>
<evidence type="ECO:0000313" key="7">
    <source>
        <dbReference type="EMBL" id="MFD1800138.1"/>
    </source>
</evidence>
<comment type="catalytic activity">
    <reaction evidence="5">
        <text>5'-deoxyadenosine + H2O = 5-deoxy-D-ribose + adenine</text>
        <dbReference type="Rhea" id="RHEA:29859"/>
        <dbReference type="ChEBI" id="CHEBI:15377"/>
        <dbReference type="ChEBI" id="CHEBI:16708"/>
        <dbReference type="ChEBI" id="CHEBI:17319"/>
        <dbReference type="ChEBI" id="CHEBI:149540"/>
        <dbReference type="EC" id="3.2.2.9"/>
    </reaction>
</comment>
<keyword evidence="2 5" id="KW-0028">Amino-acid biosynthesis</keyword>
<dbReference type="InterPro" id="IPR010049">
    <property type="entry name" value="MTA_SAH_Nsdase"/>
</dbReference>
<dbReference type="HAMAP" id="MF_01684">
    <property type="entry name" value="Salvage_MtnN"/>
    <property type="match status" value="1"/>
</dbReference>
<dbReference type="PANTHER" id="PTHR46832:SF1">
    <property type="entry name" value="5'-METHYLTHIOADENOSINE_S-ADENOSYLHOMOCYSTEINE NUCLEOSIDASE"/>
    <property type="match status" value="1"/>
</dbReference>
<sequence>MKIAIIAAMEEEVRPLREKLINPKTIQVAGTVLEEGLLNGQEVVLVQSQIGKANAAMSTAILIERFAPDFIINTGSAGGMDKSLSVGDIVVSSESRYSDVDATVFDYALGQVPEMPASFTTEEKYVALSQTILSDTKWPHRVVNGLILTADAFMDDKKRVAEIRKNFPSARAAEMEGAAIHQVAYQYGIPFINIRALSDIAGEEAGESFNDHLDLAADHSMLFVEKYVEKLASTF</sequence>
<dbReference type="Proteomes" id="UP001597285">
    <property type="component" value="Unassembled WGS sequence"/>
</dbReference>
<feature type="active site" description="Proton donor" evidence="5">
    <location>
        <position position="199"/>
    </location>
</feature>
<evidence type="ECO:0000313" key="8">
    <source>
        <dbReference type="Proteomes" id="UP001597285"/>
    </source>
</evidence>
<accession>A0ABW4NPQ9</accession>
<dbReference type="InterPro" id="IPR000845">
    <property type="entry name" value="Nucleoside_phosphorylase_d"/>
</dbReference>
<dbReference type="EC" id="3.2.2.9" evidence="5"/>
<evidence type="ECO:0000256" key="1">
    <source>
        <dbReference type="ARBA" id="ARBA00004945"/>
    </source>
</evidence>
<feature type="binding site" evidence="5">
    <location>
        <begin position="175"/>
        <end position="176"/>
    </location>
    <ligand>
        <name>substrate</name>
    </ligand>
</feature>
<keyword evidence="4 5" id="KW-0486">Methionine biosynthesis</keyword>
<dbReference type="SUPFAM" id="SSF53167">
    <property type="entry name" value="Purine and uridine phosphorylases"/>
    <property type="match status" value="1"/>
</dbReference>
<keyword evidence="7" id="KW-0326">Glycosidase</keyword>
<keyword evidence="3 5" id="KW-0378">Hydrolase</keyword>
<dbReference type="CDD" id="cd09008">
    <property type="entry name" value="MTAN"/>
    <property type="match status" value="1"/>
</dbReference>
<dbReference type="EMBL" id="JBHUFF010000018">
    <property type="protein sequence ID" value="MFD1800138.1"/>
    <property type="molecule type" value="Genomic_DNA"/>
</dbReference>
<evidence type="ECO:0000259" key="6">
    <source>
        <dbReference type="Pfam" id="PF01048"/>
    </source>
</evidence>
<comment type="catalytic activity">
    <reaction evidence="5">
        <text>S-methyl-5'-thioadenosine + H2O = 5-(methylsulfanyl)-D-ribose + adenine</text>
        <dbReference type="Rhea" id="RHEA:13617"/>
        <dbReference type="ChEBI" id="CHEBI:15377"/>
        <dbReference type="ChEBI" id="CHEBI:16708"/>
        <dbReference type="ChEBI" id="CHEBI:17509"/>
        <dbReference type="ChEBI" id="CHEBI:78440"/>
        <dbReference type="EC" id="3.2.2.9"/>
    </reaction>
</comment>
<comment type="catalytic activity">
    <reaction evidence="5">
        <text>S-adenosyl-L-homocysteine + H2O = S-(5-deoxy-D-ribos-5-yl)-L-homocysteine + adenine</text>
        <dbReference type="Rhea" id="RHEA:17805"/>
        <dbReference type="ChEBI" id="CHEBI:15377"/>
        <dbReference type="ChEBI" id="CHEBI:16708"/>
        <dbReference type="ChEBI" id="CHEBI:57856"/>
        <dbReference type="ChEBI" id="CHEBI:58195"/>
        <dbReference type="EC" id="3.2.2.9"/>
    </reaction>
</comment>
<feature type="active site" description="Proton acceptor" evidence="5">
    <location>
        <position position="12"/>
    </location>
</feature>
<feature type="domain" description="Nucleoside phosphorylase" evidence="6">
    <location>
        <begin position="2"/>
        <end position="228"/>
    </location>
</feature>
<dbReference type="Pfam" id="PF01048">
    <property type="entry name" value="PNP_UDP_1"/>
    <property type="match status" value="1"/>
</dbReference>